<gene>
    <name evidence="1" type="ORF">SCUD_LOCUS14321</name>
</gene>
<reference evidence="3" key="1">
    <citation type="submission" date="2016-06" db="UniProtKB">
        <authorList>
            <consortium name="WormBaseParasite"/>
        </authorList>
    </citation>
    <scope>IDENTIFICATION</scope>
</reference>
<dbReference type="WBParaSite" id="SCUD_0001432401-mRNA-1">
    <property type="protein sequence ID" value="SCUD_0001432401-mRNA-1"/>
    <property type="gene ID" value="SCUD_0001432401"/>
</dbReference>
<dbReference type="Proteomes" id="UP000279833">
    <property type="component" value="Unassembled WGS sequence"/>
</dbReference>
<accession>A0A183KH22</accession>
<protein>
    <submittedName>
        <fullName evidence="3">Ovule protein</fullName>
    </submittedName>
</protein>
<name>A0A183KH22_9TREM</name>
<evidence type="ECO:0000313" key="2">
    <source>
        <dbReference type="Proteomes" id="UP000279833"/>
    </source>
</evidence>
<keyword evidence="2" id="KW-1185">Reference proteome</keyword>
<reference evidence="1 2" key="2">
    <citation type="submission" date="2018-11" db="EMBL/GenBank/DDBJ databases">
        <authorList>
            <consortium name="Pathogen Informatics"/>
        </authorList>
    </citation>
    <scope>NUCLEOTIDE SEQUENCE [LARGE SCALE GENOMIC DNA]</scope>
    <source>
        <strain evidence="1">Dakar</strain>
        <strain evidence="2">Dakar, Senegal</strain>
    </source>
</reference>
<sequence>MYTLMCSHKIINNRITILLRYKIKLFRYKYIDYSIQSLFRPWEKPINSSIINNTRKITTTCP</sequence>
<organism evidence="3">
    <name type="scientific">Schistosoma curassoni</name>
    <dbReference type="NCBI Taxonomy" id="6186"/>
    <lineage>
        <taxon>Eukaryota</taxon>
        <taxon>Metazoa</taxon>
        <taxon>Spiralia</taxon>
        <taxon>Lophotrochozoa</taxon>
        <taxon>Platyhelminthes</taxon>
        <taxon>Trematoda</taxon>
        <taxon>Digenea</taxon>
        <taxon>Strigeidida</taxon>
        <taxon>Schistosomatoidea</taxon>
        <taxon>Schistosomatidae</taxon>
        <taxon>Schistosoma</taxon>
    </lineage>
</organism>
<dbReference type="AlphaFoldDB" id="A0A183KH22"/>
<evidence type="ECO:0000313" key="1">
    <source>
        <dbReference type="EMBL" id="VDP56071.1"/>
    </source>
</evidence>
<proteinExistence type="predicted"/>
<evidence type="ECO:0000313" key="3">
    <source>
        <dbReference type="WBParaSite" id="SCUD_0001432401-mRNA-1"/>
    </source>
</evidence>
<dbReference type="EMBL" id="UZAK01036611">
    <property type="protein sequence ID" value="VDP56071.1"/>
    <property type="molecule type" value="Genomic_DNA"/>
</dbReference>